<name>A0AAU7DXB8_9MICO</name>
<organism evidence="2">
    <name type="scientific">Jonesiaceae bacterium BS-20</name>
    <dbReference type="NCBI Taxonomy" id="3120821"/>
    <lineage>
        <taxon>Bacteria</taxon>
        <taxon>Bacillati</taxon>
        <taxon>Actinomycetota</taxon>
        <taxon>Actinomycetes</taxon>
        <taxon>Micrococcales</taxon>
        <taxon>Jonesiaceae</taxon>
    </lineage>
</organism>
<proteinExistence type="predicted"/>
<dbReference type="AlphaFoldDB" id="A0AAU7DXB8"/>
<dbReference type="SUPFAM" id="SSF81301">
    <property type="entry name" value="Nucleotidyltransferase"/>
    <property type="match status" value="1"/>
</dbReference>
<gene>
    <name evidence="2" type="ORF">V5R04_01115</name>
</gene>
<protein>
    <submittedName>
        <fullName evidence="2">GTP pyrophosphokinase family protein</fullName>
    </submittedName>
</protein>
<evidence type="ECO:0000313" key="2">
    <source>
        <dbReference type="EMBL" id="XBH21858.1"/>
    </source>
</evidence>
<dbReference type="GO" id="GO:0015969">
    <property type="term" value="P:guanosine tetraphosphate metabolic process"/>
    <property type="evidence" value="ECO:0007669"/>
    <property type="project" value="InterPro"/>
</dbReference>
<dbReference type="SMART" id="SM00954">
    <property type="entry name" value="RelA_SpoT"/>
    <property type="match status" value="1"/>
</dbReference>
<dbReference type="Gene3D" id="1.10.287.860">
    <property type="entry name" value="Nucleotidyltransferase"/>
    <property type="match status" value="1"/>
</dbReference>
<dbReference type="Gene3D" id="3.30.460.10">
    <property type="entry name" value="Beta Polymerase, domain 2"/>
    <property type="match status" value="1"/>
</dbReference>
<feature type="domain" description="RelA/SpoT" evidence="1">
    <location>
        <begin position="57"/>
        <end position="180"/>
    </location>
</feature>
<dbReference type="CDD" id="cd05399">
    <property type="entry name" value="NT_Rel-Spo_like"/>
    <property type="match status" value="1"/>
</dbReference>
<dbReference type="InterPro" id="IPR043519">
    <property type="entry name" value="NT_sf"/>
</dbReference>
<evidence type="ECO:0000259" key="1">
    <source>
        <dbReference type="SMART" id="SM00954"/>
    </source>
</evidence>
<reference evidence="2" key="1">
    <citation type="submission" date="2024-02" db="EMBL/GenBank/DDBJ databases">
        <title>Tomenella chthoni gen. nov. sp. nov., a member of the family Jonesiaceae isolated from bat guano.</title>
        <authorList>
            <person name="Miller S.L."/>
            <person name="King J."/>
            <person name="Sankaranarayanan K."/>
            <person name="Lawson P.A."/>
        </authorList>
    </citation>
    <scope>NUCLEOTIDE SEQUENCE</scope>
    <source>
        <strain evidence="2">BS-20</strain>
    </source>
</reference>
<dbReference type="InterPro" id="IPR007685">
    <property type="entry name" value="RelA_SpoT"/>
</dbReference>
<sequence length="254" mass="28918">MSTDTDQLAQLKVLRDSVTRSMMMYKFGMDEVLTKINILRQEFNHVHDYNPIENVSSRLKSPESILGKLRRKNARFTQAGLDEHVRDIAGIRVTTSFITDVFRIRDLLLQQQDITLVDERDYVTTPKPNGYASLHLILKVPVFLSSEVRDVMVEVQIRTIAMDFWASLEHKIYYKYQGAVPAELIEELRGAAEIAHRLDAKMESLHNQVAELKNGTEPNPAHSLFGFSIADNSFDKLVKAALEMTSADPVLEVE</sequence>
<dbReference type="PANTHER" id="PTHR47837:SF2">
    <property type="entry name" value="GTP PYROPHOSPHOKINASE YWAC"/>
    <property type="match status" value="1"/>
</dbReference>
<dbReference type="EMBL" id="CP146203">
    <property type="protein sequence ID" value="XBH21858.1"/>
    <property type="molecule type" value="Genomic_DNA"/>
</dbReference>
<dbReference type="Pfam" id="PF04607">
    <property type="entry name" value="RelA_SpoT"/>
    <property type="match status" value="1"/>
</dbReference>
<accession>A0AAU7DXB8</accession>
<dbReference type="InterPro" id="IPR052366">
    <property type="entry name" value="GTP_Pyrophosphokinase"/>
</dbReference>
<dbReference type="PANTHER" id="PTHR47837">
    <property type="entry name" value="GTP PYROPHOSPHOKINASE YJBM"/>
    <property type="match status" value="1"/>
</dbReference>